<reference evidence="2" key="1">
    <citation type="submission" date="2018-06" db="EMBL/GenBank/DDBJ databases">
        <authorList>
            <person name="Zhirakovskaya E."/>
        </authorList>
    </citation>
    <scope>NUCLEOTIDE SEQUENCE</scope>
</reference>
<organism evidence="2">
    <name type="scientific">hydrothermal vent metagenome</name>
    <dbReference type="NCBI Taxonomy" id="652676"/>
    <lineage>
        <taxon>unclassified sequences</taxon>
        <taxon>metagenomes</taxon>
        <taxon>ecological metagenomes</taxon>
    </lineage>
</organism>
<dbReference type="SUPFAM" id="SSF160945">
    <property type="entry name" value="PH0156-like"/>
    <property type="match status" value="1"/>
</dbReference>
<feature type="domain" description="Putative auto-transporter adhesin head GIN" evidence="1">
    <location>
        <begin position="39"/>
        <end position="218"/>
    </location>
</feature>
<gene>
    <name evidence="2" type="ORF">MNBD_BACTEROID03-2541</name>
</gene>
<dbReference type="InterPro" id="IPR021255">
    <property type="entry name" value="DUF2807"/>
</dbReference>
<accession>A0A3B0T7P9</accession>
<sequence>MANPKTQRMKHTLLFIWMLLVFCTGTAQDKKIVQELQGFSEVKGFDGLSINLIKSDTNKAVVTGKNTNKVVMVNNDGVLKLRMKIDKIFSGYRTFIDLYYTEKLVVIDVNEDARITSEKSIKQDALELKAQEGGEIEISVEVEQLLIKAVTGGLINTSGSSDLQDVLINTGGIYKGKECNTKFSTVNVNAGSRAEIYALDYVKATVKAGGEVLVYGNPEKMEEKTIFGGTITRM</sequence>
<proteinExistence type="predicted"/>
<protein>
    <recommendedName>
        <fullName evidence="1">Putative auto-transporter adhesin head GIN domain-containing protein</fullName>
    </recommendedName>
</protein>
<dbReference type="AlphaFoldDB" id="A0A3B0T7P9"/>
<dbReference type="EMBL" id="UOEL01000022">
    <property type="protein sequence ID" value="VAW10462.1"/>
    <property type="molecule type" value="Genomic_DNA"/>
</dbReference>
<evidence type="ECO:0000259" key="1">
    <source>
        <dbReference type="Pfam" id="PF10988"/>
    </source>
</evidence>
<dbReference type="Gene3D" id="2.160.20.120">
    <property type="match status" value="1"/>
</dbReference>
<name>A0A3B0T7P9_9ZZZZ</name>
<dbReference type="Pfam" id="PF10988">
    <property type="entry name" value="DUF2807"/>
    <property type="match status" value="1"/>
</dbReference>
<evidence type="ECO:0000313" key="2">
    <source>
        <dbReference type="EMBL" id="VAW10462.1"/>
    </source>
</evidence>